<comment type="caution">
    <text evidence="2">The sequence shown here is derived from an EMBL/GenBank/DDBJ whole genome shotgun (WGS) entry which is preliminary data.</text>
</comment>
<organism evidence="2 3">
    <name type="scientific">Pseudoalteromonas arctica</name>
    <dbReference type="NCBI Taxonomy" id="394751"/>
    <lineage>
        <taxon>Bacteria</taxon>
        <taxon>Pseudomonadati</taxon>
        <taxon>Pseudomonadota</taxon>
        <taxon>Gammaproteobacteria</taxon>
        <taxon>Alteromonadales</taxon>
        <taxon>Pseudoalteromonadaceae</taxon>
        <taxon>Pseudoalteromonas</taxon>
    </lineage>
</organism>
<dbReference type="AlphaFoldDB" id="A0A7X9U427"/>
<dbReference type="Pfam" id="PF10082">
    <property type="entry name" value="BBP2_2"/>
    <property type="match status" value="1"/>
</dbReference>
<feature type="chain" id="PRO_5031247162" evidence="1">
    <location>
        <begin position="28"/>
        <end position="406"/>
    </location>
</feature>
<dbReference type="EMBL" id="JABBCX010000001">
    <property type="protein sequence ID" value="NMF47257.1"/>
    <property type="molecule type" value="Genomic_DNA"/>
</dbReference>
<evidence type="ECO:0000313" key="2">
    <source>
        <dbReference type="EMBL" id="NMF47257.1"/>
    </source>
</evidence>
<evidence type="ECO:0000313" key="3">
    <source>
        <dbReference type="Proteomes" id="UP000519126"/>
    </source>
</evidence>
<accession>A0A7X9U427</accession>
<name>A0A7X9U427_9GAMM</name>
<dbReference type="RefSeq" id="WP_170071071.1">
    <property type="nucleotide sequence ID" value="NZ_JABBCX010000001.1"/>
</dbReference>
<proteinExistence type="predicted"/>
<protein>
    <submittedName>
        <fullName evidence="2">Outer membrane beta-barrel protein</fullName>
    </submittedName>
</protein>
<gene>
    <name evidence="2" type="ORF">HHL01_03520</name>
</gene>
<reference evidence="2 3" key="1">
    <citation type="submission" date="2020-04" db="EMBL/GenBank/DDBJ databases">
        <title>Genome Sequencing and Assembley of Pseudoalteromonas artica.</title>
        <authorList>
            <person name="Akerly B."/>
            <person name="Cook G."/>
        </authorList>
    </citation>
    <scope>NUCLEOTIDE SEQUENCE [LARGE SCALE GENOMIC DNA]</scope>
    <source>
        <strain evidence="2 3">NEC-BIFX-0059</strain>
    </source>
</reference>
<keyword evidence="1" id="KW-0732">Signal</keyword>
<dbReference type="Proteomes" id="UP000519126">
    <property type="component" value="Unassembled WGS sequence"/>
</dbReference>
<feature type="signal peptide" evidence="1">
    <location>
        <begin position="1"/>
        <end position="27"/>
    </location>
</feature>
<dbReference type="InterPro" id="IPR018759">
    <property type="entry name" value="BBP2_2"/>
</dbReference>
<sequence length="406" mass="45301">MQMHTKKSVIPCAVVLLSATLSAPALAEFTPGSFMTKDGAEITPVLQTGLSVNDNVFNTPTDEESRVIWTISPGVAAVIDDGPDSYKLNVGTSSSLYNKDSVDNFTQVNLGAGVHKELTSRHVFDISGMADWLYEPRGTGLTQGLGDIIDELIKYQQQDISGTYKFGSQTSKAQLELVSGFYSKKYQNFRATSQYRDYDKTLIGAKGYYNTQAATRLFVEVTRDDYRYDVLEASGVSRNSDDIKVLFGMEWEATSLTSGSFKLGYQNKDFDDNQRESFSGLSWEAGVTWQPLTYSTFDFTTSRAATDPLLEGDYIKESTYGIKWKHDWSDYLASIASVNYRDEQYTGDVGRKDETKSARLGLNYQANNFGLISTYIDFIDKNSNQPLIEFDRVIVGVNFTFALKAN</sequence>
<evidence type="ECO:0000256" key="1">
    <source>
        <dbReference type="SAM" id="SignalP"/>
    </source>
</evidence>